<reference evidence="1" key="1">
    <citation type="submission" date="2020-05" db="UniProtKB">
        <authorList>
            <consortium name="EnsemblMetazoa"/>
        </authorList>
    </citation>
    <scope>IDENTIFICATION</scope>
    <source>
        <strain evidence="1">MAF</strain>
    </source>
</reference>
<name>A0A182UU53_ANOME</name>
<accession>A0A182UU53</accession>
<dbReference type="AlphaFoldDB" id="A0A182UU53"/>
<dbReference type="VEuPathDB" id="VectorBase:AMEM003690"/>
<proteinExistence type="predicted"/>
<sequence>MLKRSIIIITPTREVIDVGPLVHEEAHRMPIDRHLDREVVRRPRLDRVARHRVMVGVYERLVQVQHQRLPLDHAQPVAGDRRQREQLIPHRLMLYKLRQFNYR</sequence>
<keyword evidence="2" id="KW-1185">Reference proteome</keyword>
<dbReference type="EnsemblMetazoa" id="AMEM003690-RA">
    <property type="protein sequence ID" value="AMEM003690-PA"/>
    <property type="gene ID" value="AMEM003690"/>
</dbReference>
<dbReference type="Proteomes" id="UP000075903">
    <property type="component" value="Unassembled WGS sequence"/>
</dbReference>
<evidence type="ECO:0000313" key="2">
    <source>
        <dbReference type="Proteomes" id="UP000075903"/>
    </source>
</evidence>
<organism evidence="1 2">
    <name type="scientific">Anopheles merus</name>
    <name type="common">Mosquito</name>
    <dbReference type="NCBI Taxonomy" id="30066"/>
    <lineage>
        <taxon>Eukaryota</taxon>
        <taxon>Metazoa</taxon>
        <taxon>Ecdysozoa</taxon>
        <taxon>Arthropoda</taxon>
        <taxon>Hexapoda</taxon>
        <taxon>Insecta</taxon>
        <taxon>Pterygota</taxon>
        <taxon>Neoptera</taxon>
        <taxon>Endopterygota</taxon>
        <taxon>Diptera</taxon>
        <taxon>Nematocera</taxon>
        <taxon>Culicoidea</taxon>
        <taxon>Culicidae</taxon>
        <taxon>Anophelinae</taxon>
        <taxon>Anopheles</taxon>
    </lineage>
</organism>
<protein>
    <submittedName>
        <fullName evidence="1">Uncharacterized protein</fullName>
    </submittedName>
</protein>
<evidence type="ECO:0000313" key="1">
    <source>
        <dbReference type="EnsemblMetazoa" id="AMEM003690-PA"/>
    </source>
</evidence>